<dbReference type="Proteomes" id="UP000001744">
    <property type="component" value="Unassembled WGS sequence"/>
</dbReference>
<evidence type="ECO:0000313" key="4">
    <source>
        <dbReference type="Proteomes" id="UP000001744"/>
    </source>
</evidence>
<organism evidence="2 4">
    <name type="scientific">Schizosaccharomyces japonicus (strain yFS275 / FY16936)</name>
    <name type="common">Fission yeast</name>
    <dbReference type="NCBI Taxonomy" id="402676"/>
    <lineage>
        <taxon>Eukaryota</taxon>
        <taxon>Fungi</taxon>
        <taxon>Dikarya</taxon>
        <taxon>Ascomycota</taxon>
        <taxon>Taphrinomycotina</taxon>
        <taxon>Schizosaccharomycetes</taxon>
        <taxon>Schizosaccharomycetales</taxon>
        <taxon>Schizosaccharomycetaceae</taxon>
        <taxon>Schizosaccharomyces</taxon>
    </lineage>
</organism>
<dbReference type="OMA" id="WSMDLPF"/>
<name>B6K1V5_SCHJY</name>
<dbReference type="eggNOG" id="ENOG502RX7P">
    <property type="taxonomic scope" value="Eukaryota"/>
</dbReference>
<accession>B6K1V5</accession>
<evidence type="ECO:0000313" key="3">
    <source>
        <dbReference type="JaponicusDB" id="SJAG_02215"/>
    </source>
</evidence>
<dbReference type="STRING" id="402676.B6K1V5"/>
<dbReference type="EMBL" id="KE651166">
    <property type="protein sequence ID" value="EEB07136.1"/>
    <property type="molecule type" value="Genomic_DNA"/>
</dbReference>
<keyword evidence="4" id="KW-1185">Reference proteome</keyword>
<feature type="domain" description="Arrestin C-terminal-like" evidence="1">
    <location>
        <begin position="271"/>
        <end position="407"/>
    </location>
</feature>
<evidence type="ECO:0000313" key="2">
    <source>
        <dbReference type="EMBL" id="EEB07136.1"/>
    </source>
</evidence>
<dbReference type="Pfam" id="PF02752">
    <property type="entry name" value="Arrestin_C"/>
    <property type="match status" value="1"/>
</dbReference>
<dbReference type="PANTHER" id="PTHR36419">
    <property type="entry name" value="ARRESTIN FAMILY PROTEIN 1"/>
    <property type="match status" value="1"/>
</dbReference>
<dbReference type="GO" id="GO:0000935">
    <property type="term" value="C:division septum"/>
    <property type="evidence" value="ECO:0000318"/>
    <property type="project" value="GO_Central"/>
</dbReference>
<reference evidence="2 4" key="1">
    <citation type="journal article" date="2011" name="Science">
        <title>Comparative functional genomics of the fission yeasts.</title>
        <authorList>
            <person name="Rhind N."/>
            <person name="Chen Z."/>
            <person name="Yassour M."/>
            <person name="Thompson D.A."/>
            <person name="Haas B.J."/>
            <person name="Habib N."/>
            <person name="Wapinski I."/>
            <person name="Roy S."/>
            <person name="Lin M.F."/>
            <person name="Heiman D.I."/>
            <person name="Young S.K."/>
            <person name="Furuya K."/>
            <person name="Guo Y."/>
            <person name="Pidoux A."/>
            <person name="Chen H.M."/>
            <person name="Robbertse B."/>
            <person name="Goldberg J.M."/>
            <person name="Aoki K."/>
            <person name="Bayne E.H."/>
            <person name="Berlin A.M."/>
            <person name="Desjardins C.A."/>
            <person name="Dobbs E."/>
            <person name="Dukaj L."/>
            <person name="Fan L."/>
            <person name="FitzGerald M.G."/>
            <person name="French C."/>
            <person name="Gujja S."/>
            <person name="Hansen K."/>
            <person name="Keifenheim D."/>
            <person name="Levin J.Z."/>
            <person name="Mosher R.A."/>
            <person name="Mueller C.A."/>
            <person name="Pfiffner J."/>
            <person name="Priest M."/>
            <person name="Russ C."/>
            <person name="Smialowska A."/>
            <person name="Swoboda P."/>
            <person name="Sykes S.M."/>
            <person name="Vaughn M."/>
            <person name="Vengrova S."/>
            <person name="Yoder R."/>
            <person name="Zeng Q."/>
            <person name="Allshire R."/>
            <person name="Baulcombe D."/>
            <person name="Birren B.W."/>
            <person name="Brown W."/>
            <person name="Ekwall K."/>
            <person name="Kellis M."/>
            <person name="Leatherwood J."/>
            <person name="Levin H."/>
            <person name="Margalit H."/>
            <person name="Martienssen R."/>
            <person name="Nieduszynski C.A."/>
            <person name="Spatafora J.W."/>
            <person name="Friedman N."/>
            <person name="Dalgaard J.Z."/>
            <person name="Baumann P."/>
            <person name="Niki H."/>
            <person name="Regev A."/>
            <person name="Nusbaum C."/>
        </authorList>
    </citation>
    <scope>NUCLEOTIDE SEQUENCE [LARGE SCALE GENOMIC DNA]</scope>
    <source>
        <strain evidence="4">yFS275 / FY16936</strain>
    </source>
</reference>
<sequence length="464" mass="51323">MLDSTNSQRYFVPIEIRPLPHLDFQAGYNGVPATSPRIVGLVNVRSKEMLQPLSVECVSIEFRQEEIITFPSLGLGTQINNERCIASKTLFPPPPGTAVFGQSKESLCETPTEAGIPNSLNPSRTQSQSQVHDIVKSYGGPVVDNEIALRSQSQFPRPCTSASSSISTDYVNSPSDIFNNALPSSFTRPAKVWSMDLPFELELPKNENLPASFELAHSGTSVCTKYFLRATLCLCGISPISISVPVKLDRFDMLSSWGMFNKAITLKEESSDGLVSVDVSIPKSCIVPLDLVTVFLSIVPLSAHHIRVQRVSLVLLEQLMINVPKDMKVIRRRKVLQHEEDLVDQKLANEGLSLTLSCLFEGRSQQSSTLFTTCSEQYRVDYLLIVKVELFRARDVEIIHPVVVSSVERTRSGALLNDIQSRVLEVRQSSNATVLDGSIVVIPASCSVQNKFFHYVDGHPTLME</sequence>
<dbReference type="GeneID" id="7050192"/>
<dbReference type="GO" id="GO:0000917">
    <property type="term" value="P:division septum assembly"/>
    <property type="evidence" value="ECO:0000318"/>
    <property type="project" value="GO_Central"/>
</dbReference>
<dbReference type="JaponicusDB" id="SJAG_02215">
    <property type="gene designation" value="art1"/>
</dbReference>
<dbReference type="GO" id="GO:0140278">
    <property type="term" value="P:mitotic division septum assembly"/>
    <property type="evidence" value="ECO:0007669"/>
    <property type="project" value="EnsemblFungi"/>
</dbReference>
<dbReference type="SMART" id="SM01017">
    <property type="entry name" value="Arrestin_C"/>
    <property type="match status" value="1"/>
</dbReference>
<dbReference type="GO" id="GO:0005737">
    <property type="term" value="C:cytoplasm"/>
    <property type="evidence" value="ECO:0007669"/>
    <property type="project" value="EnsemblFungi"/>
</dbReference>
<dbReference type="AlphaFoldDB" id="B6K1V5"/>
<dbReference type="HOGENOM" id="CLU_589451_0_0_1"/>
<protein>
    <submittedName>
        <fullName evidence="2">Arrestin family protein</fullName>
    </submittedName>
</protein>
<dbReference type="RefSeq" id="XP_002173429.1">
    <property type="nucleotide sequence ID" value="XM_002173393.2"/>
</dbReference>
<dbReference type="OrthoDB" id="4001642at2759"/>
<dbReference type="InterPro" id="IPR011022">
    <property type="entry name" value="Arrestin_C-like"/>
</dbReference>
<dbReference type="InterPro" id="IPR053060">
    <property type="entry name" value="Cytokinesis_Signaling_Reg"/>
</dbReference>
<evidence type="ECO:0000259" key="1">
    <source>
        <dbReference type="SMART" id="SM01017"/>
    </source>
</evidence>
<dbReference type="PANTHER" id="PTHR36419:SF1">
    <property type="entry name" value="RHO1 GEF LOCALIZING PROTEIN 1"/>
    <property type="match status" value="1"/>
</dbReference>
<proteinExistence type="predicted"/>
<dbReference type="VEuPathDB" id="FungiDB:SJAG_02215"/>
<gene>
    <name evidence="3" type="primary">art1</name>
    <name evidence="2" type="ORF">SJAG_02215</name>
</gene>